<gene>
    <name evidence="1" type="ORF">Fot_36724</name>
</gene>
<organism evidence="1 2">
    <name type="scientific">Forsythia ovata</name>
    <dbReference type="NCBI Taxonomy" id="205694"/>
    <lineage>
        <taxon>Eukaryota</taxon>
        <taxon>Viridiplantae</taxon>
        <taxon>Streptophyta</taxon>
        <taxon>Embryophyta</taxon>
        <taxon>Tracheophyta</taxon>
        <taxon>Spermatophyta</taxon>
        <taxon>Magnoliopsida</taxon>
        <taxon>eudicotyledons</taxon>
        <taxon>Gunneridae</taxon>
        <taxon>Pentapetalae</taxon>
        <taxon>asterids</taxon>
        <taxon>lamiids</taxon>
        <taxon>Lamiales</taxon>
        <taxon>Oleaceae</taxon>
        <taxon>Forsythieae</taxon>
        <taxon>Forsythia</taxon>
    </lineage>
</organism>
<protein>
    <submittedName>
        <fullName evidence="1">Uncharacterized protein</fullName>
    </submittedName>
</protein>
<evidence type="ECO:0000313" key="1">
    <source>
        <dbReference type="EMBL" id="KAL2502876.1"/>
    </source>
</evidence>
<dbReference type="Proteomes" id="UP001604277">
    <property type="component" value="Unassembled WGS sequence"/>
</dbReference>
<keyword evidence="2" id="KW-1185">Reference proteome</keyword>
<reference evidence="2" key="1">
    <citation type="submission" date="2024-07" db="EMBL/GenBank/DDBJ databases">
        <title>Two chromosome-level genome assemblies of Korean endemic species Abeliophyllum distichum and Forsythia ovata (Oleaceae).</title>
        <authorList>
            <person name="Jang H."/>
        </authorList>
    </citation>
    <scope>NUCLEOTIDE SEQUENCE [LARGE SCALE GENOMIC DNA]</scope>
</reference>
<evidence type="ECO:0000313" key="2">
    <source>
        <dbReference type="Proteomes" id="UP001604277"/>
    </source>
</evidence>
<accession>A0ABD1SQV2</accession>
<dbReference type="AlphaFoldDB" id="A0ABD1SQV2"/>
<comment type="caution">
    <text evidence="1">The sequence shown here is derived from an EMBL/GenBank/DDBJ whole genome shotgun (WGS) entry which is preliminary data.</text>
</comment>
<dbReference type="EMBL" id="JBFOLJ010000010">
    <property type="protein sequence ID" value="KAL2502876.1"/>
    <property type="molecule type" value="Genomic_DNA"/>
</dbReference>
<proteinExistence type="predicted"/>
<name>A0ABD1SQV2_9LAMI</name>
<sequence length="108" mass="12286">MGNGRWKAAVRPVMIKIGANIQLQVESNHRPSDERSNSKDISKVRLDVIQERIKRSCSELVELTPPKFLISEIVQRMIGYSKKRRTNEGSDPQGISLKPLLNEFLKAD</sequence>